<organism evidence="2 3">
    <name type="scientific">Brassica oleracea var. oleracea</name>
    <dbReference type="NCBI Taxonomy" id="109376"/>
    <lineage>
        <taxon>Eukaryota</taxon>
        <taxon>Viridiplantae</taxon>
        <taxon>Streptophyta</taxon>
        <taxon>Embryophyta</taxon>
        <taxon>Tracheophyta</taxon>
        <taxon>Spermatophyta</taxon>
        <taxon>Magnoliopsida</taxon>
        <taxon>eudicotyledons</taxon>
        <taxon>Gunneridae</taxon>
        <taxon>Pentapetalae</taxon>
        <taxon>rosids</taxon>
        <taxon>malvids</taxon>
        <taxon>Brassicales</taxon>
        <taxon>Brassicaceae</taxon>
        <taxon>Brassiceae</taxon>
        <taxon>Brassica</taxon>
    </lineage>
</organism>
<feature type="compositionally biased region" description="Low complexity" evidence="1">
    <location>
        <begin position="1"/>
        <end position="50"/>
    </location>
</feature>
<accession>A0A0D3A301</accession>
<name>A0A0D3A301_BRAOL</name>
<reference evidence="2" key="2">
    <citation type="submission" date="2015-03" db="UniProtKB">
        <authorList>
            <consortium name="EnsemblPlants"/>
        </authorList>
    </citation>
    <scope>IDENTIFICATION</scope>
</reference>
<reference evidence="2 3" key="1">
    <citation type="journal article" date="2014" name="Genome Biol.">
        <title>Transcriptome and methylome profiling reveals relics of genome dominance in the mesopolyploid Brassica oleracea.</title>
        <authorList>
            <person name="Parkin I.A."/>
            <person name="Koh C."/>
            <person name="Tang H."/>
            <person name="Robinson S.J."/>
            <person name="Kagale S."/>
            <person name="Clarke W.E."/>
            <person name="Town C.D."/>
            <person name="Nixon J."/>
            <person name="Krishnakumar V."/>
            <person name="Bidwell S.L."/>
            <person name="Denoeud F."/>
            <person name="Belcram H."/>
            <person name="Links M.G."/>
            <person name="Just J."/>
            <person name="Clarke C."/>
            <person name="Bender T."/>
            <person name="Huebert T."/>
            <person name="Mason A.S."/>
            <person name="Pires J.C."/>
            <person name="Barker G."/>
            <person name="Moore J."/>
            <person name="Walley P.G."/>
            <person name="Manoli S."/>
            <person name="Batley J."/>
            <person name="Edwards D."/>
            <person name="Nelson M.N."/>
            <person name="Wang X."/>
            <person name="Paterson A.H."/>
            <person name="King G."/>
            <person name="Bancroft I."/>
            <person name="Chalhoub B."/>
            <person name="Sharpe A.G."/>
        </authorList>
    </citation>
    <scope>NUCLEOTIDE SEQUENCE</scope>
    <source>
        <strain evidence="2 3">cv. TO1000</strain>
    </source>
</reference>
<dbReference type="EnsemblPlants" id="Bo1g011760.1">
    <property type="protein sequence ID" value="Bo1g011760.1"/>
    <property type="gene ID" value="Bo1g011760"/>
</dbReference>
<feature type="region of interest" description="Disordered" evidence="1">
    <location>
        <begin position="1"/>
        <end position="70"/>
    </location>
</feature>
<keyword evidence="3" id="KW-1185">Reference proteome</keyword>
<protein>
    <submittedName>
        <fullName evidence="2">Uncharacterized protein</fullName>
    </submittedName>
</protein>
<dbReference type="HOGENOM" id="CLU_2052878_0_0_1"/>
<evidence type="ECO:0000313" key="2">
    <source>
        <dbReference type="EnsemblPlants" id="Bo1g011760.1"/>
    </source>
</evidence>
<sequence length="120" mass="12672">MFGEPSSRLDPSSSSALGSSSAPGSSGPETVPDTQPSQRVSRSPSSSAPSYTVEDNLRLPGREGLPVIDPDRPDGTLWFGVDGCLASDVPTRSKVTSPCHIRSGVRRLITSERRGSKFTL</sequence>
<proteinExistence type="predicted"/>
<dbReference type="Proteomes" id="UP000032141">
    <property type="component" value="Chromosome C1"/>
</dbReference>
<dbReference type="AlphaFoldDB" id="A0A0D3A301"/>
<dbReference type="Gramene" id="Bo1g011760.1">
    <property type="protein sequence ID" value="Bo1g011760.1"/>
    <property type="gene ID" value="Bo1g011760"/>
</dbReference>
<evidence type="ECO:0000313" key="3">
    <source>
        <dbReference type="Proteomes" id="UP000032141"/>
    </source>
</evidence>
<evidence type="ECO:0000256" key="1">
    <source>
        <dbReference type="SAM" id="MobiDB-lite"/>
    </source>
</evidence>